<gene>
    <name evidence="2" type="ORF">RFI_30736</name>
</gene>
<reference evidence="2 3" key="1">
    <citation type="journal article" date="2013" name="Curr. Biol.">
        <title>The Genome of the Foraminiferan Reticulomyxa filosa.</title>
        <authorList>
            <person name="Glockner G."/>
            <person name="Hulsmann N."/>
            <person name="Schleicher M."/>
            <person name="Noegel A.A."/>
            <person name="Eichinger L."/>
            <person name="Gallinger C."/>
            <person name="Pawlowski J."/>
            <person name="Sierra R."/>
            <person name="Euteneuer U."/>
            <person name="Pillet L."/>
            <person name="Moustafa A."/>
            <person name="Platzer M."/>
            <person name="Groth M."/>
            <person name="Szafranski K."/>
            <person name="Schliwa M."/>
        </authorList>
    </citation>
    <scope>NUCLEOTIDE SEQUENCE [LARGE SCALE GENOMIC DNA]</scope>
</reference>
<dbReference type="AlphaFoldDB" id="X6LZ55"/>
<evidence type="ECO:0000313" key="2">
    <source>
        <dbReference type="EMBL" id="ETO06656.1"/>
    </source>
</evidence>
<dbReference type="EMBL" id="ASPP01026923">
    <property type="protein sequence ID" value="ETO06656.1"/>
    <property type="molecule type" value="Genomic_DNA"/>
</dbReference>
<evidence type="ECO:0000256" key="1">
    <source>
        <dbReference type="SAM" id="MobiDB-lite"/>
    </source>
</evidence>
<accession>X6LZ55</accession>
<comment type="caution">
    <text evidence="2">The sequence shown here is derived from an EMBL/GenBank/DDBJ whole genome shotgun (WGS) entry which is preliminary data.</text>
</comment>
<sequence length="317" mass="37416">MKLQLFCFLLYKTCFVWFWITKFFLFLALSLYACAMAEDPGKIEIKKFLQVLRPKYVDIVLEQLFNVLECDDMESVAVISAEKWRSVFKEAEVAEGQQAKLLNALNEWRKNKDMKPFDVETYIKGEAAKPQLNTKNVQDQKNKKEPVEEKSSSIQGNANNEQNVTIEKKVEYGKVTNNNQNVMLPLEEKRWGHLMQDDEIQYTYTLDQNANLVMENIEWPVYQELIVSTNGMLFVLMQPHSEAKEFFFLLHWNFFFFLLRLHWYIGGVKTRVIFRSDIVSGVTKLREGDKLSFRLRFEKQKWVPADVRRIQKAAMFT</sequence>
<dbReference type="PROSITE" id="PS51257">
    <property type="entry name" value="PROKAR_LIPOPROTEIN"/>
    <property type="match status" value="1"/>
</dbReference>
<organism evidence="2 3">
    <name type="scientific">Reticulomyxa filosa</name>
    <dbReference type="NCBI Taxonomy" id="46433"/>
    <lineage>
        <taxon>Eukaryota</taxon>
        <taxon>Sar</taxon>
        <taxon>Rhizaria</taxon>
        <taxon>Retaria</taxon>
        <taxon>Foraminifera</taxon>
        <taxon>Monothalamids</taxon>
        <taxon>Reticulomyxidae</taxon>
        <taxon>Reticulomyxa</taxon>
    </lineage>
</organism>
<evidence type="ECO:0000313" key="3">
    <source>
        <dbReference type="Proteomes" id="UP000023152"/>
    </source>
</evidence>
<protein>
    <submittedName>
        <fullName evidence="2">Uncharacterized protein</fullName>
    </submittedName>
</protein>
<dbReference type="Proteomes" id="UP000023152">
    <property type="component" value="Unassembled WGS sequence"/>
</dbReference>
<proteinExistence type="predicted"/>
<feature type="compositionally biased region" description="Basic and acidic residues" evidence="1">
    <location>
        <begin position="138"/>
        <end position="151"/>
    </location>
</feature>
<name>X6LZ55_RETFI</name>
<feature type="region of interest" description="Disordered" evidence="1">
    <location>
        <begin position="130"/>
        <end position="160"/>
    </location>
</feature>
<keyword evidence="3" id="KW-1185">Reference proteome</keyword>